<dbReference type="AlphaFoldDB" id="A0A9W4UR67"/>
<name>A0A9W4UR67_9PLEO</name>
<organism evidence="1 2">
    <name type="scientific">Periconia digitata</name>
    <dbReference type="NCBI Taxonomy" id="1303443"/>
    <lineage>
        <taxon>Eukaryota</taxon>
        <taxon>Fungi</taxon>
        <taxon>Dikarya</taxon>
        <taxon>Ascomycota</taxon>
        <taxon>Pezizomycotina</taxon>
        <taxon>Dothideomycetes</taxon>
        <taxon>Pleosporomycetidae</taxon>
        <taxon>Pleosporales</taxon>
        <taxon>Massarineae</taxon>
        <taxon>Periconiaceae</taxon>
        <taxon>Periconia</taxon>
    </lineage>
</organism>
<accession>A0A9W4UR67</accession>
<dbReference type="EMBL" id="CAOQHR010000008">
    <property type="protein sequence ID" value="CAI6338863.1"/>
    <property type="molecule type" value="Genomic_DNA"/>
</dbReference>
<evidence type="ECO:0000313" key="2">
    <source>
        <dbReference type="Proteomes" id="UP001152607"/>
    </source>
</evidence>
<keyword evidence="2" id="KW-1185">Reference proteome</keyword>
<protein>
    <submittedName>
        <fullName evidence="1">Uncharacterized protein</fullName>
    </submittedName>
</protein>
<reference evidence="1" key="1">
    <citation type="submission" date="2023-01" db="EMBL/GenBank/DDBJ databases">
        <authorList>
            <person name="Van Ghelder C."/>
            <person name="Rancurel C."/>
        </authorList>
    </citation>
    <scope>NUCLEOTIDE SEQUENCE</scope>
    <source>
        <strain evidence="1">CNCM I-4278</strain>
    </source>
</reference>
<comment type="caution">
    <text evidence="1">The sequence shown here is derived from an EMBL/GenBank/DDBJ whole genome shotgun (WGS) entry which is preliminary data.</text>
</comment>
<sequence>MIIIKLDVRSEKPMINLGMRSETHTHTHTAESPIYLFVWNLGVLDILMSLCVRECVCGGYRRWCVCMKQRDGLPMKHKHQTTKAGGVTTPAHDPDSVRMYARILES</sequence>
<evidence type="ECO:0000313" key="1">
    <source>
        <dbReference type="EMBL" id="CAI6338863.1"/>
    </source>
</evidence>
<proteinExistence type="predicted"/>
<gene>
    <name evidence="1" type="ORF">PDIGIT_LOCUS11999</name>
</gene>
<dbReference type="Proteomes" id="UP001152607">
    <property type="component" value="Unassembled WGS sequence"/>
</dbReference>